<name>A0A4R6TV73_9BACI</name>
<dbReference type="PANTHER" id="PTHR45632:SF3">
    <property type="entry name" value="KELCH-LIKE PROTEIN 32"/>
    <property type="match status" value="1"/>
</dbReference>
<sequence length="548" mass="60996">MLTKRVLNTLFVIFMTMFMVLGASQVTQATPVEVSSNDYSNGSWMTSGPIKVEMDRTETIMLDSGKVFAYSPNLGADEYAQIYNPKTDKWAITPQKLGITSATALDNGNIMIVDKDYETDTIALYEFNVESNKLTLIGKPPVKWKNAEVVSQFNDEVLLLAKSYAIECKNHLCIGIPAYIPVWFNLNTKEWDTSEDPIDLEVGTSIVQIDHLNKNEILISLQARGVIYNHITKEQKQLAPLPYTHYSPHLAGVLPDGNILFAGGWSNSTQQTMDSFIYNPKTNQWSKTTPLPSPRSNYAKLALPNGEIMLIGGLNNDGGVGGVYLKNTLIFDPESQSWNEAPSLKFGRVNAAANLLHDGRILAFGGMSTYYVYSKAAEELHPHGYSYTKSSHKLHLAKWRDTATSRLNSILAMNKSALSEYSRNELTVQSDGSGAVYITSSKHSQIFVVDYLDTNTRELQMPLVASKLVNRDPIRVDPYIRNDIKGLLIDYLNANSVQQTSELTSALNNLKSFDTSIVINTGNHTIELTKVKSGIYDMELMVVMERVS</sequence>
<reference evidence="4 5" key="1">
    <citation type="submission" date="2019-03" db="EMBL/GenBank/DDBJ databases">
        <title>Genomic Encyclopedia of Type Strains, Phase IV (KMG-IV): sequencing the most valuable type-strain genomes for metagenomic binning, comparative biology and taxonomic classification.</title>
        <authorList>
            <person name="Goeker M."/>
        </authorList>
    </citation>
    <scope>NUCLEOTIDE SEQUENCE [LARGE SCALE GENOMIC DNA]</scope>
    <source>
        <strain evidence="4 5">DSM 28697</strain>
    </source>
</reference>
<keyword evidence="1" id="KW-0880">Kelch repeat</keyword>
<dbReference type="Proteomes" id="UP000295632">
    <property type="component" value="Unassembled WGS sequence"/>
</dbReference>
<dbReference type="Pfam" id="PF01344">
    <property type="entry name" value="Kelch_1"/>
    <property type="match status" value="1"/>
</dbReference>
<gene>
    <name evidence="4" type="ORF">EV213_11230</name>
</gene>
<dbReference type="SUPFAM" id="SSF50965">
    <property type="entry name" value="Galactose oxidase, central domain"/>
    <property type="match status" value="1"/>
</dbReference>
<organism evidence="4 5">
    <name type="scientific">Aureibacillus halotolerans</name>
    <dbReference type="NCBI Taxonomy" id="1508390"/>
    <lineage>
        <taxon>Bacteria</taxon>
        <taxon>Bacillati</taxon>
        <taxon>Bacillota</taxon>
        <taxon>Bacilli</taxon>
        <taxon>Bacillales</taxon>
        <taxon>Bacillaceae</taxon>
        <taxon>Aureibacillus</taxon>
    </lineage>
</organism>
<dbReference type="InterPro" id="IPR006652">
    <property type="entry name" value="Kelch_1"/>
</dbReference>
<proteinExistence type="predicted"/>
<dbReference type="PANTHER" id="PTHR45632">
    <property type="entry name" value="LD33804P"/>
    <property type="match status" value="1"/>
</dbReference>
<comment type="caution">
    <text evidence="4">The sequence shown here is derived from an EMBL/GenBank/DDBJ whole genome shotgun (WGS) entry which is preliminary data.</text>
</comment>
<evidence type="ECO:0000256" key="1">
    <source>
        <dbReference type="ARBA" id="ARBA00022441"/>
    </source>
</evidence>
<evidence type="ECO:0000256" key="2">
    <source>
        <dbReference type="ARBA" id="ARBA00022737"/>
    </source>
</evidence>
<evidence type="ECO:0000313" key="4">
    <source>
        <dbReference type="EMBL" id="TDQ37670.1"/>
    </source>
</evidence>
<feature type="chain" id="PRO_5020492372" evidence="3">
    <location>
        <begin position="30"/>
        <end position="548"/>
    </location>
</feature>
<dbReference type="SMART" id="SM00612">
    <property type="entry name" value="Kelch"/>
    <property type="match status" value="2"/>
</dbReference>
<dbReference type="RefSeq" id="WP_133581138.1">
    <property type="nucleotide sequence ID" value="NZ_SNYJ01000012.1"/>
</dbReference>
<dbReference type="AlphaFoldDB" id="A0A4R6TV73"/>
<dbReference type="Gene3D" id="2.120.10.80">
    <property type="entry name" value="Kelch-type beta propeller"/>
    <property type="match status" value="1"/>
</dbReference>
<protein>
    <submittedName>
        <fullName evidence="4">Kelch motif protein</fullName>
    </submittedName>
</protein>
<dbReference type="InterPro" id="IPR015915">
    <property type="entry name" value="Kelch-typ_b-propeller"/>
</dbReference>
<dbReference type="OrthoDB" id="2680078at2"/>
<evidence type="ECO:0000313" key="5">
    <source>
        <dbReference type="Proteomes" id="UP000295632"/>
    </source>
</evidence>
<dbReference type="EMBL" id="SNYJ01000012">
    <property type="protein sequence ID" value="TDQ37670.1"/>
    <property type="molecule type" value="Genomic_DNA"/>
</dbReference>
<evidence type="ECO:0000256" key="3">
    <source>
        <dbReference type="SAM" id="SignalP"/>
    </source>
</evidence>
<keyword evidence="3" id="KW-0732">Signal</keyword>
<keyword evidence="5" id="KW-1185">Reference proteome</keyword>
<feature type="signal peptide" evidence="3">
    <location>
        <begin position="1"/>
        <end position="29"/>
    </location>
</feature>
<accession>A0A4R6TV73</accession>
<dbReference type="InterPro" id="IPR011043">
    <property type="entry name" value="Gal_Oxase/kelch_b-propeller"/>
</dbReference>
<keyword evidence="2" id="KW-0677">Repeat</keyword>